<dbReference type="InterPro" id="IPR001394">
    <property type="entry name" value="Peptidase_C19_UCH"/>
</dbReference>
<dbReference type="Proteomes" id="UP001177003">
    <property type="component" value="Chromosome 8"/>
</dbReference>
<evidence type="ECO:0000313" key="3">
    <source>
        <dbReference type="Proteomes" id="UP001177003"/>
    </source>
</evidence>
<dbReference type="GO" id="GO:0005829">
    <property type="term" value="C:cytosol"/>
    <property type="evidence" value="ECO:0007669"/>
    <property type="project" value="TreeGrafter"/>
</dbReference>
<reference evidence="2" key="1">
    <citation type="submission" date="2023-04" db="EMBL/GenBank/DDBJ databases">
        <authorList>
            <person name="Vijverberg K."/>
            <person name="Xiong W."/>
            <person name="Schranz E."/>
        </authorList>
    </citation>
    <scope>NUCLEOTIDE SEQUENCE</scope>
</reference>
<dbReference type="GO" id="GO:0016579">
    <property type="term" value="P:protein deubiquitination"/>
    <property type="evidence" value="ECO:0007669"/>
    <property type="project" value="InterPro"/>
</dbReference>
<evidence type="ECO:0000313" key="2">
    <source>
        <dbReference type="EMBL" id="CAI9296557.1"/>
    </source>
</evidence>
<dbReference type="PANTHER" id="PTHR24006">
    <property type="entry name" value="UBIQUITIN CARBOXYL-TERMINAL HYDROLASE"/>
    <property type="match status" value="1"/>
</dbReference>
<dbReference type="GO" id="GO:0005634">
    <property type="term" value="C:nucleus"/>
    <property type="evidence" value="ECO:0007669"/>
    <property type="project" value="TreeGrafter"/>
</dbReference>
<dbReference type="Pfam" id="PF00443">
    <property type="entry name" value="UCH"/>
    <property type="match status" value="1"/>
</dbReference>
<keyword evidence="3" id="KW-1185">Reference proteome</keyword>
<organism evidence="2 3">
    <name type="scientific">Lactuca saligna</name>
    <name type="common">Willowleaf lettuce</name>
    <dbReference type="NCBI Taxonomy" id="75948"/>
    <lineage>
        <taxon>Eukaryota</taxon>
        <taxon>Viridiplantae</taxon>
        <taxon>Streptophyta</taxon>
        <taxon>Embryophyta</taxon>
        <taxon>Tracheophyta</taxon>
        <taxon>Spermatophyta</taxon>
        <taxon>Magnoliopsida</taxon>
        <taxon>eudicotyledons</taxon>
        <taxon>Gunneridae</taxon>
        <taxon>Pentapetalae</taxon>
        <taxon>asterids</taxon>
        <taxon>campanulids</taxon>
        <taxon>Asterales</taxon>
        <taxon>Asteraceae</taxon>
        <taxon>Cichorioideae</taxon>
        <taxon>Cichorieae</taxon>
        <taxon>Lactucinae</taxon>
        <taxon>Lactuca</taxon>
    </lineage>
</organism>
<gene>
    <name evidence="2" type="ORF">LSALG_LOCUS35417</name>
</gene>
<proteinExistence type="predicted"/>
<dbReference type="AlphaFoldDB" id="A0AA35ZRU8"/>
<feature type="domain" description="Peptidase C19 ubiquitin carboxyl-terminal hydrolase" evidence="1">
    <location>
        <begin position="95"/>
        <end position="190"/>
    </location>
</feature>
<dbReference type="GO" id="GO:0004843">
    <property type="term" value="F:cysteine-type deubiquitinase activity"/>
    <property type="evidence" value="ECO:0007669"/>
    <property type="project" value="InterPro"/>
</dbReference>
<dbReference type="InterPro" id="IPR038765">
    <property type="entry name" value="Papain-like_cys_pep_sf"/>
</dbReference>
<name>A0AA35ZRU8_LACSI</name>
<dbReference type="PANTHER" id="PTHR24006:SF874">
    <property type="entry name" value="UBIQUITIN CARBOXYL-TERMINAL HYDROLASE 16"/>
    <property type="match status" value="1"/>
</dbReference>
<evidence type="ECO:0000259" key="1">
    <source>
        <dbReference type="Pfam" id="PF00443"/>
    </source>
</evidence>
<accession>A0AA35ZRU8</accession>
<dbReference type="EMBL" id="OX465084">
    <property type="protein sequence ID" value="CAI9296557.1"/>
    <property type="molecule type" value="Genomic_DNA"/>
</dbReference>
<dbReference type="InterPro" id="IPR050164">
    <property type="entry name" value="Peptidase_C19"/>
</dbReference>
<sequence>MFWRCSTVEGSCPPPLNVHRLNKHPSIHLSLLLYLSTSTTHLPHLGLILHRLPSEATPDHPLHPSNLSSEGHKRENEAIRSSDFPIGLPNLGLDIQSNLGHGKEENAHEFLRYAIDTLQSASLKEAGKKSSNSLETTLIGLTFGGYLRSKCMTCVLDSEKKCKSYEKAKKELTLLEAPNVLTIALKRFQMLVGCSVGGMVEQYTMIDSSLGPPTEK</sequence>
<dbReference type="SUPFAM" id="SSF54001">
    <property type="entry name" value="Cysteine proteinases"/>
    <property type="match status" value="1"/>
</dbReference>
<protein>
    <recommendedName>
        <fullName evidence="1">Peptidase C19 ubiquitin carboxyl-terminal hydrolase domain-containing protein</fullName>
    </recommendedName>
</protein>